<feature type="compositionally biased region" description="Pro residues" evidence="1">
    <location>
        <begin position="11"/>
        <end position="24"/>
    </location>
</feature>
<sequence length="260" mass="26887">MSWNDGTQPPWGQPAPQPKTPPSGLPGWARKRVVIPCAAGLFLIGAVAGSAGSGGTENANSSTPVPTATVTVTARPAATTASDDEPPAPKGTTRPADDNAGGEVPVPDFVGMGLQSAQDAAQAQGFHVLSSHDSLGRDRMQVLDRNWKVCFQSVKAGEPVATDTELDFGAVKTEENCPARDEKPPTVEGGRMPDLAGKSVKAARGALDSGTSLTVTDAAEDRMVLMESNWKVCTQVPGAGTKLNGQPVEITAVKFEESCP</sequence>
<dbReference type="EMBL" id="CP120997">
    <property type="protein sequence ID" value="WLQ34772.1"/>
    <property type="molecule type" value="Genomic_DNA"/>
</dbReference>
<keyword evidence="3" id="KW-1185">Reference proteome</keyword>
<evidence type="ECO:0000313" key="3">
    <source>
        <dbReference type="Proteomes" id="UP001239522"/>
    </source>
</evidence>
<proteinExistence type="predicted"/>
<dbReference type="Proteomes" id="UP001239522">
    <property type="component" value="Chromosome"/>
</dbReference>
<evidence type="ECO:0008006" key="4">
    <source>
        <dbReference type="Google" id="ProtNLM"/>
    </source>
</evidence>
<feature type="region of interest" description="Disordered" evidence="1">
    <location>
        <begin position="1"/>
        <end position="28"/>
    </location>
</feature>
<evidence type="ECO:0000256" key="1">
    <source>
        <dbReference type="SAM" id="MobiDB-lite"/>
    </source>
</evidence>
<evidence type="ECO:0000313" key="2">
    <source>
        <dbReference type="EMBL" id="WLQ34772.1"/>
    </source>
</evidence>
<protein>
    <recommendedName>
        <fullName evidence="4">PASTA domain-containing protein</fullName>
    </recommendedName>
</protein>
<gene>
    <name evidence="2" type="ORF">P8A18_15595</name>
</gene>
<name>A0ABY9HJT1_9ACTN</name>
<reference evidence="2 3" key="1">
    <citation type="submission" date="2023-03" db="EMBL/GenBank/DDBJ databases">
        <title>Isolation and description of six Streptomyces strains from soil environments, able to metabolize different microbial glucans.</title>
        <authorList>
            <person name="Widen T."/>
            <person name="Larsbrink J."/>
        </authorList>
    </citation>
    <scope>NUCLEOTIDE SEQUENCE [LARGE SCALE GENOMIC DNA]</scope>
    <source>
        <strain evidence="2 3">Mut1</strain>
    </source>
</reference>
<accession>A0ABY9HJT1</accession>
<feature type="region of interest" description="Disordered" evidence="1">
    <location>
        <begin position="74"/>
        <end position="110"/>
    </location>
</feature>
<dbReference type="Gene3D" id="3.30.10.20">
    <property type="match status" value="1"/>
</dbReference>
<organism evidence="2 3">
    <name type="scientific">Streptomyces castrisilvae</name>
    <dbReference type="NCBI Taxonomy" id="3033811"/>
    <lineage>
        <taxon>Bacteria</taxon>
        <taxon>Bacillati</taxon>
        <taxon>Actinomycetota</taxon>
        <taxon>Actinomycetes</taxon>
        <taxon>Kitasatosporales</taxon>
        <taxon>Streptomycetaceae</taxon>
        <taxon>Streptomyces</taxon>
    </lineage>
</organism>